<dbReference type="GO" id="GO:0006412">
    <property type="term" value="P:translation"/>
    <property type="evidence" value="ECO:0007669"/>
    <property type="project" value="UniProtKB-UniRule"/>
</dbReference>
<dbReference type="GO" id="GO:0042586">
    <property type="term" value="F:peptide deformylase activity"/>
    <property type="evidence" value="ECO:0007669"/>
    <property type="project" value="UniProtKB-UniRule"/>
</dbReference>
<comment type="function">
    <text evidence="5">Removes the formyl group from the N-terminal Met of newly synthesized proteins. Requires at least a dipeptide for an efficient rate of reaction. N-terminal L-methionine is a prerequisite for activity but the enzyme has broad specificity at other positions.</text>
</comment>
<dbReference type="PIRSF" id="PIRSF004749">
    <property type="entry name" value="Pep_def"/>
    <property type="match status" value="1"/>
</dbReference>
<reference evidence="6 7" key="1">
    <citation type="submission" date="2020-08" db="EMBL/GenBank/DDBJ databases">
        <title>Bridging the membrane lipid divide: bacteria of the FCB group superphylum have the potential to synthesize archaeal ether lipids.</title>
        <authorList>
            <person name="Villanueva L."/>
            <person name="Von Meijenfeldt F.A.B."/>
            <person name="Westbye A.B."/>
            <person name="Yadav S."/>
            <person name="Hopmans E.C."/>
            <person name="Dutilh B.E."/>
            <person name="Sinninghe Damste J.S."/>
        </authorList>
    </citation>
    <scope>NUCLEOTIDE SEQUENCE [LARGE SCALE GENOMIC DNA]</scope>
    <source>
        <strain evidence="6">NIOZ-UU36</strain>
    </source>
</reference>
<organism evidence="6 7">
    <name type="scientific">Candidatus Desulfolinea nitratireducens</name>
    <dbReference type="NCBI Taxonomy" id="2841698"/>
    <lineage>
        <taxon>Bacteria</taxon>
        <taxon>Bacillati</taxon>
        <taxon>Chloroflexota</taxon>
        <taxon>Anaerolineae</taxon>
        <taxon>Anaerolineales</taxon>
        <taxon>Anaerolineales incertae sedis</taxon>
        <taxon>Candidatus Desulfolinea</taxon>
    </lineage>
</organism>
<evidence type="ECO:0000256" key="1">
    <source>
        <dbReference type="ARBA" id="ARBA00010759"/>
    </source>
</evidence>
<dbReference type="NCBIfam" id="TIGR00079">
    <property type="entry name" value="pept_deformyl"/>
    <property type="match status" value="1"/>
</dbReference>
<evidence type="ECO:0000256" key="3">
    <source>
        <dbReference type="ARBA" id="ARBA00022801"/>
    </source>
</evidence>
<dbReference type="EMBL" id="JACNJN010000175">
    <property type="protein sequence ID" value="MBC8336589.1"/>
    <property type="molecule type" value="Genomic_DNA"/>
</dbReference>
<feature type="binding site" evidence="5">
    <location>
        <position position="146"/>
    </location>
    <ligand>
        <name>Fe cation</name>
        <dbReference type="ChEBI" id="CHEBI:24875"/>
    </ligand>
</feature>
<protein>
    <recommendedName>
        <fullName evidence="5">Peptide deformylase</fullName>
        <shortName evidence="5">PDF</shortName>
        <ecNumber evidence="5">3.5.1.88</ecNumber>
    </recommendedName>
    <alternativeName>
        <fullName evidence="5">Polypeptide deformylase</fullName>
    </alternativeName>
</protein>
<dbReference type="EC" id="3.5.1.88" evidence="5"/>
<dbReference type="GO" id="GO:0046872">
    <property type="term" value="F:metal ion binding"/>
    <property type="evidence" value="ECO:0007669"/>
    <property type="project" value="UniProtKB-KW"/>
</dbReference>
<dbReference type="PANTHER" id="PTHR10458">
    <property type="entry name" value="PEPTIDE DEFORMYLASE"/>
    <property type="match status" value="1"/>
</dbReference>
<dbReference type="PRINTS" id="PR01576">
    <property type="entry name" value="PDEFORMYLASE"/>
</dbReference>
<comment type="cofactor">
    <cofactor evidence="5">
        <name>Fe(2+)</name>
        <dbReference type="ChEBI" id="CHEBI:29033"/>
    </cofactor>
    <text evidence="5">Binds 1 Fe(2+) ion.</text>
</comment>
<evidence type="ECO:0000256" key="5">
    <source>
        <dbReference type="HAMAP-Rule" id="MF_00163"/>
    </source>
</evidence>
<dbReference type="InterPro" id="IPR036821">
    <property type="entry name" value="Peptide_deformylase_sf"/>
</dbReference>
<dbReference type="CDD" id="cd00487">
    <property type="entry name" value="Pep_deformylase"/>
    <property type="match status" value="1"/>
</dbReference>
<dbReference type="InterPro" id="IPR023635">
    <property type="entry name" value="Peptide_deformylase"/>
</dbReference>
<dbReference type="Gene3D" id="3.90.45.10">
    <property type="entry name" value="Peptide deformylase"/>
    <property type="match status" value="1"/>
</dbReference>
<evidence type="ECO:0000313" key="7">
    <source>
        <dbReference type="Proteomes" id="UP000614469"/>
    </source>
</evidence>
<dbReference type="SUPFAM" id="SSF56420">
    <property type="entry name" value="Peptide deformylase"/>
    <property type="match status" value="1"/>
</dbReference>
<keyword evidence="2 5" id="KW-0479">Metal-binding</keyword>
<keyword evidence="4 5" id="KW-0648">Protein biosynthesis</keyword>
<feature type="active site" evidence="5">
    <location>
        <position position="147"/>
    </location>
</feature>
<name>A0A8J6NQS3_9CHLR</name>
<dbReference type="Pfam" id="PF01327">
    <property type="entry name" value="Pep_deformylase"/>
    <property type="match status" value="1"/>
</dbReference>
<comment type="caution">
    <text evidence="6">The sequence shown here is derived from an EMBL/GenBank/DDBJ whole genome shotgun (WGS) entry which is preliminary data.</text>
</comment>
<feature type="binding site" evidence="5">
    <location>
        <position position="150"/>
    </location>
    <ligand>
        <name>Fe cation</name>
        <dbReference type="ChEBI" id="CHEBI:24875"/>
    </ligand>
</feature>
<evidence type="ECO:0000313" key="6">
    <source>
        <dbReference type="EMBL" id="MBC8336589.1"/>
    </source>
</evidence>
<evidence type="ECO:0000256" key="4">
    <source>
        <dbReference type="ARBA" id="ARBA00022917"/>
    </source>
</evidence>
<dbReference type="AlphaFoldDB" id="A0A8J6NQS3"/>
<proteinExistence type="inferred from homology"/>
<comment type="catalytic activity">
    <reaction evidence="5">
        <text>N-terminal N-formyl-L-methionyl-[peptide] + H2O = N-terminal L-methionyl-[peptide] + formate</text>
        <dbReference type="Rhea" id="RHEA:24420"/>
        <dbReference type="Rhea" id="RHEA-COMP:10639"/>
        <dbReference type="Rhea" id="RHEA-COMP:10640"/>
        <dbReference type="ChEBI" id="CHEBI:15377"/>
        <dbReference type="ChEBI" id="CHEBI:15740"/>
        <dbReference type="ChEBI" id="CHEBI:49298"/>
        <dbReference type="ChEBI" id="CHEBI:64731"/>
        <dbReference type="EC" id="3.5.1.88"/>
    </reaction>
</comment>
<keyword evidence="3 5" id="KW-0378">Hydrolase</keyword>
<dbReference type="HAMAP" id="MF_00163">
    <property type="entry name" value="Pep_deformylase"/>
    <property type="match status" value="1"/>
</dbReference>
<dbReference type="Proteomes" id="UP000614469">
    <property type="component" value="Unassembled WGS sequence"/>
</dbReference>
<dbReference type="PANTHER" id="PTHR10458:SF22">
    <property type="entry name" value="PEPTIDE DEFORMYLASE"/>
    <property type="match status" value="1"/>
</dbReference>
<comment type="similarity">
    <text evidence="1 5">Belongs to the polypeptide deformylase family.</text>
</comment>
<dbReference type="NCBIfam" id="NF001159">
    <property type="entry name" value="PRK00150.1-3"/>
    <property type="match status" value="1"/>
</dbReference>
<keyword evidence="5" id="KW-0408">Iron</keyword>
<accession>A0A8J6NQS3</accession>
<evidence type="ECO:0000256" key="2">
    <source>
        <dbReference type="ARBA" id="ARBA00022723"/>
    </source>
</evidence>
<feature type="binding site" evidence="5">
    <location>
        <position position="104"/>
    </location>
    <ligand>
        <name>Fe cation</name>
        <dbReference type="ChEBI" id="CHEBI:24875"/>
    </ligand>
</feature>
<sequence>MALRKIITVPDEVLRRKAREVKKFDDNLRTLIDDMVETMRDAPGVGLAAPQIGVLEQVVVIEFAEAKENEENEEDEAPPPKLYVVVNPEIARMSSEKVMGVEGCLSVPGIVGDVERSTSIVVKGKNRNGQKIKLKLNGWVARIFQHEIDHLTGVLFTDLAESIWQPEEDYVDNV</sequence>
<dbReference type="FunFam" id="3.90.45.10:FF:000003">
    <property type="entry name" value="Peptide deformylase"/>
    <property type="match status" value="1"/>
</dbReference>
<gene>
    <name evidence="5 6" type="primary">def</name>
    <name evidence="6" type="ORF">H8E29_15110</name>
</gene>